<evidence type="ECO:0000256" key="5">
    <source>
        <dbReference type="ARBA" id="ARBA00022695"/>
    </source>
</evidence>
<accession>A0A0B2UL13</accession>
<evidence type="ECO:0000256" key="1">
    <source>
        <dbReference type="ARBA" id="ARBA00004123"/>
    </source>
</evidence>
<dbReference type="GO" id="GO:0008310">
    <property type="term" value="F:single-stranded DNA 3'-5' DNA exonuclease activity"/>
    <property type="evidence" value="ECO:0007669"/>
    <property type="project" value="TreeGrafter"/>
</dbReference>
<dbReference type="GO" id="GO:0000278">
    <property type="term" value="P:mitotic cell cycle"/>
    <property type="evidence" value="ECO:0007669"/>
    <property type="project" value="TreeGrafter"/>
</dbReference>
<dbReference type="GO" id="GO:0006287">
    <property type="term" value="P:base-excision repair, gap-filling"/>
    <property type="evidence" value="ECO:0007669"/>
    <property type="project" value="TreeGrafter"/>
</dbReference>
<keyword evidence="6 15" id="KW-0235">DNA replication</keyword>
<keyword evidence="7 15" id="KW-0479">Metal-binding</keyword>
<keyword evidence="4 15" id="KW-0808">Transferase</keyword>
<dbReference type="FunFam" id="3.30.420.10:FF:000010">
    <property type="entry name" value="DNA polymerase epsilon catalytic subunit"/>
    <property type="match status" value="1"/>
</dbReference>
<evidence type="ECO:0000256" key="9">
    <source>
        <dbReference type="ARBA" id="ARBA00022833"/>
    </source>
</evidence>
<feature type="domain" description="DNA-directed DNA polymerase family B exonuclease" evidence="16">
    <location>
        <begin position="159"/>
        <end position="365"/>
    </location>
</feature>
<dbReference type="Gene3D" id="3.30.420.10">
    <property type="entry name" value="Ribonuclease H-like superfamily/Ribonuclease H"/>
    <property type="match status" value="1"/>
</dbReference>
<evidence type="ECO:0000259" key="19">
    <source>
        <dbReference type="Pfam" id="PF22912"/>
    </source>
</evidence>
<dbReference type="InterPro" id="IPR006133">
    <property type="entry name" value="DNA-dir_DNA_pol_B_exonuc"/>
</dbReference>
<feature type="domain" description="DNA polymerase-epsilon zinc finger" evidence="19">
    <location>
        <begin position="1722"/>
        <end position="1754"/>
    </location>
</feature>
<evidence type="ECO:0000256" key="2">
    <source>
        <dbReference type="ARBA" id="ARBA00005755"/>
    </source>
</evidence>
<dbReference type="InterPro" id="IPR042087">
    <property type="entry name" value="DNA_pol_B_thumb"/>
</dbReference>
<evidence type="ECO:0000313" key="21">
    <source>
        <dbReference type="Proteomes" id="UP000031056"/>
    </source>
</evidence>
<keyword evidence="3 15" id="KW-0004">4Fe-4S</keyword>
<evidence type="ECO:0000256" key="3">
    <source>
        <dbReference type="ARBA" id="ARBA00022485"/>
    </source>
</evidence>
<feature type="domain" description="DNA polymerase epsilon ,catalytic subunit A thumb" evidence="18">
    <location>
        <begin position="871"/>
        <end position="1043"/>
    </location>
</feature>
<dbReference type="InterPro" id="IPR029703">
    <property type="entry name" value="POL2"/>
</dbReference>
<dbReference type="GO" id="GO:0006297">
    <property type="term" value="P:nucleotide-excision repair, DNA gap filling"/>
    <property type="evidence" value="ECO:0007669"/>
    <property type="project" value="TreeGrafter"/>
</dbReference>
<comment type="catalytic activity">
    <reaction evidence="15">
        <text>DNA(n) + a 2'-deoxyribonucleoside 5'-triphosphate = DNA(n+1) + diphosphate</text>
        <dbReference type="Rhea" id="RHEA:22508"/>
        <dbReference type="Rhea" id="RHEA-COMP:17339"/>
        <dbReference type="Rhea" id="RHEA-COMP:17340"/>
        <dbReference type="ChEBI" id="CHEBI:33019"/>
        <dbReference type="ChEBI" id="CHEBI:61560"/>
        <dbReference type="ChEBI" id="CHEBI:173112"/>
        <dbReference type="EC" id="2.7.7.7"/>
    </reaction>
</comment>
<dbReference type="GO" id="GO:0008622">
    <property type="term" value="C:epsilon DNA polymerase complex"/>
    <property type="evidence" value="ECO:0007669"/>
    <property type="project" value="InterPro"/>
</dbReference>
<evidence type="ECO:0000256" key="11">
    <source>
        <dbReference type="ARBA" id="ARBA00023004"/>
    </source>
</evidence>
<evidence type="ECO:0000256" key="15">
    <source>
        <dbReference type="RuleBase" id="RU365029"/>
    </source>
</evidence>
<dbReference type="GO" id="GO:0051539">
    <property type="term" value="F:4 iron, 4 sulfur cluster binding"/>
    <property type="evidence" value="ECO:0007669"/>
    <property type="project" value="UniProtKB-KW"/>
</dbReference>
<evidence type="ECO:0000256" key="7">
    <source>
        <dbReference type="ARBA" id="ARBA00022723"/>
    </source>
</evidence>
<keyword evidence="14 15" id="KW-0539">Nucleus</keyword>
<dbReference type="InterPro" id="IPR043502">
    <property type="entry name" value="DNA/RNA_pol_sf"/>
</dbReference>
<evidence type="ECO:0000259" key="17">
    <source>
        <dbReference type="Pfam" id="PF08490"/>
    </source>
</evidence>
<dbReference type="InterPro" id="IPR006172">
    <property type="entry name" value="DNA-dir_DNA_pol_B"/>
</dbReference>
<dbReference type="RefSeq" id="XP_014563749.1">
    <property type="nucleotide sequence ID" value="XM_014708263.1"/>
</dbReference>
<evidence type="ECO:0000256" key="12">
    <source>
        <dbReference type="ARBA" id="ARBA00023014"/>
    </source>
</evidence>
<dbReference type="GO" id="GO:0000166">
    <property type="term" value="F:nucleotide binding"/>
    <property type="evidence" value="ECO:0007669"/>
    <property type="project" value="InterPro"/>
</dbReference>
<reference evidence="20 21" key="1">
    <citation type="journal article" date="2014" name="MBio">
        <title>The Ordospora colligata genome; evolution of extreme reduction in microsporidia and host-to-parasite horizontal gene transfer.</title>
        <authorList>
            <person name="Pombert J.-F."/>
            <person name="Haag K.L."/>
            <person name="Beidas S."/>
            <person name="Ebert D."/>
            <person name="Keeling P.J."/>
        </authorList>
    </citation>
    <scope>NUCLEOTIDE SEQUENCE [LARGE SCALE GENOMIC DNA]</scope>
    <source>
        <strain evidence="20 21">OC4</strain>
    </source>
</reference>
<dbReference type="VEuPathDB" id="MicrosporidiaDB:M896_051160"/>
<keyword evidence="21" id="KW-1185">Reference proteome</keyword>
<dbReference type="InterPro" id="IPR013697">
    <property type="entry name" value="DNA_pol_e_suA_C"/>
</dbReference>
<dbReference type="GO" id="GO:0003677">
    <property type="term" value="F:DNA binding"/>
    <property type="evidence" value="ECO:0007669"/>
    <property type="project" value="UniProtKB-KW"/>
</dbReference>
<evidence type="ECO:0000259" key="18">
    <source>
        <dbReference type="Pfam" id="PF22634"/>
    </source>
</evidence>
<evidence type="ECO:0000259" key="16">
    <source>
        <dbReference type="Pfam" id="PF03104"/>
    </source>
</evidence>
<dbReference type="Gene3D" id="1.10.132.60">
    <property type="entry name" value="DNA polymerase family B, C-terminal domain"/>
    <property type="match status" value="1"/>
</dbReference>
<keyword evidence="11 15" id="KW-0408">Iron</keyword>
<dbReference type="Pfam" id="PF22634">
    <property type="entry name" value="POL2_thumb"/>
    <property type="match status" value="1"/>
</dbReference>
<comment type="similarity">
    <text evidence="2 15">Belongs to the DNA polymerase type-B family.</text>
</comment>
<name>A0A0B2UL13_9MICR</name>
<protein>
    <recommendedName>
        <fullName evidence="15">DNA polymerase epsilon catalytic subunit</fullName>
        <ecNumber evidence="15">2.7.7.7</ecNumber>
    </recommendedName>
</protein>
<feature type="domain" description="DNA polymerase epsilon catalytic subunit A C-terminal" evidence="17">
    <location>
        <begin position="1455"/>
        <end position="1584"/>
    </location>
</feature>
<dbReference type="Pfam" id="PF22912">
    <property type="entry name" value="zf-DPOE"/>
    <property type="match status" value="1"/>
</dbReference>
<evidence type="ECO:0000256" key="8">
    <source>
        <dbReference type="ARBA" id="ARBA00022771"/>
    </source>
</evidence>
<proteinExistence type="inferred from homology"/>
<dbReference type="OrthoDB" id="10060449at2759"/>
<dbReference type="FunCoup" id="A0A0B2UL13">
    <property type="interactions" value="150"/>
</dbReference>
<dbReference type="Pfam" id="PF03104">
    <property type="entry name" value="DNA_pol_B_exo1"/>
    <property type="match status" value="1"/>
</dbReference>
<keyword evidence="8 15" id="KW-0863">Zinc-finger</keyword>
<evidence type="ECO:0000256" key="14">
    <source>
        <dbReference type="ARBA" id="ARBA00023242"/>
    </source>
</evidence>
<evidence type="ECO:0000256" key="13">
    <source>
        <dbReference type="ARBA" id="ARBA00023125"/>
    </source>
</evidence>
<dbReference type="SUPFAM" id="SSF56672">
    <property type="entry name" value="DNA/RNA polymerases"/>
    <property type="match status" value="1"/>
</dbReference>
<dbReference type="GO" id="GO:0045004">
    <property type="term" value="P:DNA replication proofreading"/>
    <property type="evidence" value="ECO:0007669"/>
    <property type="project" value="TreeGrafter"/>
</dbReference>
<dbReference type="GO" id="GO:0003887">
    <property type="term" value="F:DNA-directed DNA polymerase activity"/>
    <property type="evidence" value="ECO:0007669"/>
    <property type="project" value="UniProtKB-KW"/>
</dbReference>
<keyword evidence="5 15" id="KW-0548">Nucleotidyltransferase</keyword>
<evidence type="ECO:0000313" key="20">
    <source>
        <dbReference type="EMBL" id="KHN69707.1"/>
    </source>
</evidence>
<dbReference type="EMBL" id="JOKQ01000005">
    <property type="protein sequence ID" value="KHN69707.1"/>
    <property type="molecule type" value="Genomic_DNA"/>
</dbReference>
<comment type="cofactor">
    <cofactor evidence="15">
        <name>[4Fe-4S] cluster</name>
        <dbReference type="ChEBI" id="CHEBI:49883"/>
    </cofactor>
</comment>
<dbReference type="Pfam" id="PF08490">
    <property type="entry name" value="DUF1744"/>
    <property type="match status" value="1"/>
</dbReference>
<dbReference type="PANTHER" id="PTHR10670">
    <property type="entry name" value="DNA POLYMERASE EPSILON CATALYTIC SUBUNIT A"/>
    <property type="match status" value="1"/>
</dbReference>
<dbReference type="Gene3D" id="3.90.1600.10">
    <property type="entry name" value="Palm domain of DNA polymerase"/>
    <property type="match status" value="1"/>
</dbReference>
<keyword evidence="13 15" id="KW-0238">DNA-binding</keyword>
<gene>
    <name evidence="20" type="ORF">M896_051160</name>
</gene>
<keyword evidence="10 15" id="KW-0239">DNA-directed DNA polymerase</keyword>
<evidence type="ECO:0000256" key="10">
    <source>
        <dbReference type="ARBA" id="ARBA00022932"/>
    </source>
</evidence>
<dbReference type="STRING" id="1354746.A0A0B2UL13"/>
<dbReference type="InParanoid" id="A0A0B2UL13"/>
<comment type="caution">
    <text evidence="20">The sequence shown here is derived from an EMBL/GenBank/DDBJ whole genome shotgun (WGS) entry which is preliminary data.</text>
</comment>
<dbReference type="PANTHER" id="PTHR10670:SF0">
    <property type="entry name" value="DNA POLYMERASE EPSILON CATALYTIC SUBUNIT A"/>
    <property type="match status" value="1"/>
</dbReference>
<sequence>MQMIKDDALEEQYGFKPYYCDARRDGWLLNYDVVCGDDGRMGARLYLIDDQGVEFLAEMRYFPSFLVKAVDYEAVEDYLRRKYGGDVHMARVVGRIDFKEYNHLNKAPTEYLEVQVRTETGFNTMVRELKRIAARNKVRSNGSEGFDFDVKRVMSAEEGIVSICEYDIPAEVRVANVLGIRCGKWYVFWYDGEKYMIERSERIVFPDLRILAFDIETSKKPLKFPSADYDEVMMISVKTESKGYLIVNRQLVSKDIKRFEYSPKDDMQCVFEAVNEHNEEGVLVAFAEIVQKHRPHLMSTFNGSGFDFPFVEKRMQKYGICLKETMGFECKDGYYTSPFIVHLDCYKWVKRDSYLPAGSQGLKAVTKAKLGYFPDEVDPEEMVDLAIADPDRMASYSVSDAVATYFLYVKYVQPHVFSLCSLIPLSPTSAICQGSGTLCEALLISEAVEYGVIVPDKRVESKYQEYEGYIAENVTYVGGHVECVRAGLFRSDFSYDFDVNKKFIEDVGRSIDEMLAEYKDEEDFEVMKMNVMKNLEENTGKIRREGRIYHLDVGAMYPNIILTNKLQPVSIVNDDVCIRCDFSDEANGCRKKMEWTLKAEYIPVRKDEVERIRIQCIKDGKNDEEELVRRVKEYSKKSYKRSKVKVCDTRSSVVCQREIPFYVETVRKFRDRRYTYKKLHSKALRDAEGAMTEEERRHALKSAVVYSSLQVAHKCVLNSFYGYVMRKGSRWYSMEMAAIVCNVGGNVIRKAKEVVEMIGMSLELDTDGIWCVVPSTLMSTYVFRSGRKMSLLSSVLNYFVCKGFTNEMYQELRDGEYVRRSENSIFFEIDGPYRAMLLPASTEESKVLKKRYAIINDDNSVAELKGFEVKRRGELEIVKKFQEELFLHFLDGSTLTECYGSLAEVCGYWLDILKSRGEYLDDETILELLSESRSMSKEYEEYEGKKSNITTTALRMSEMLGKNVLEEKLKCEYVIAVYPEGKSVAERTIPVIVFRSCEKEKYLGRWLGRRYGGNIRAIIDWGYYKQRLESVILRMVVLPAISQGIKNPLSDVNVPEWAVKKGVLFDFDFVKVRDIEDIGSKKSVVECMNDVVNGNVVKENEGYKQIANDGERYTEIVTANNSKCEGVIEYFQRMRAEWMDGVRSFLHKGDIVRVNATNDGFLDVFYANKHEAERKELVRYIYIEINGKQFFEGSERVKIVKRFLSDGEQMDVGMLMLNENEFRNNYALYKKFLSHFSIKRVFEEEVPVLYGNMKECDGGKMRYTLLSGFMHDGRVVYLIGKEEDNFMILNGDDALKKYLLGCVGRWQVFVIGSDDVCKVGLRKMLVKRHVVERVFGFGLCIGGYERKCEERKKKHLEIGVEMDMIFAASEYTKVPVMNVDEELLELLFYKELKNEEVICDGYGTEENVMENALNEKFKAGLYREYVVEMECVGAMVLAILEHNEYLGEEGLYDGVKRKDFVVLQRLLKKIVLDCARGDQGAKVIVQGIEIWISRRSKIISGDLRGVCKLLKRRYVMNLVKRLCDDEYGVVLVAGQTIFVNTGKTSQKSAIDFFEHMRNKVTSIEGYEMMKIKICRMFERLILVNPNMYFFVSEGEYVGFSESNVPKSFLKMIFGDQEIDSEMVYRLVTRVPAESSRVMIEILAHIQGMQWMITNCCKLLRISEFEEKMQTRARIMVICPVCGFESTMKSRCVRCYRAYAPDVILEECMRYAKNLLKLELCGDSYCARCGAVKERRLSDACKCGGSFRKEKNIERLDEVRKIANSKVIDEMYDGIVKHFAK</sequence>
<dbReference type="InterPro" id="IPR055191">
    <property type="entry name" value="POL2_thumb"/>
</dbReference>
<dbReference type="SMART" id="SM00486">
    <property type="entry name" value="POLBc"/>
    <property type="match status" value="1"/>
</dbReference>
<evidence type="ECO:0000256" key="6">
    <source>
        <dbReference type="ARBA" id="ARBA00022705"/>
    </source>
</evidence>
<dbReference type="HOGENOM" id="CLU_000556_1_1_1"/>
<dbReference type="InterPro" id="IPR012337">
    <property type="entry name" value="RNaseH-like_sf"/>
</dbReference>
<comment type="subcellular location">
    <subcellularLocation>
        <location evidence="1 15">Nucleus</location>
    </subcellularLocation>
</comment>
<keyword evidence="9 15" id="KW-0862">Zinc</keyword>
<dbReference type="GO" id="GO:0006272">
    <property type="term" value="P:leading strand elongation"/>
    <property type="evidence" value="ECO:0007669"/>
    <property type="project" value="TreeGrafter"/>
</dbReference>
<comment type="function">
    <text evidence="15">DNA polymerase II participates in chromosomal DNA replication.</text>
</comment>
<keyword evidence="12 15" id="KW-0411">Iron-sulfur</keyword>
<evidence type="ECO:0000256" key="4">
    <source>
        <dbReference type="ARBA" id="ARBA00022679"/>
    </source>
</evidence>
<dbReference type="InterPro" id="IPR054475">
    <property type="entry name" value="Znf-DPOE"/>
</dbReference>
<dbReference type="SUPFAM" id="SSF53098">
    <property type="entry name" value="Ribonuclease H-like"/>
    <property type="match status" value="1"/>
</dbReference>
<dbReference type="InterPro" id="IPR023211">
    <property type="entry name" value="DNA_pol_palm_dom_sf"/>
</dbReference>
<dbReference type="EC" id="2.7.7.7" evidence="15"/>
<dbReference type="GeneID" id="26261769"/>
<dbReference type="GO" id="GO:0008270">
    <property type="term" value="F:zinc ion binding"/>
    <property type="evidence" value="ECO:0007669"/>
    <property type="project" value="UniProtKB-KW"/>
</dbReference>
<dbReference type="InterPro" id="IPR036397">
    <property type="entry name" value="RNaseH_sf"/>
</dbReference>
<organism evidence="20 21">
    <name type="scientific">Ordospora colligata OC4</name>
    <dbReference type="NCBI Taxonomy" id="1354746"/>
    <lineage>
        <taxon>Eukaryota</taxon>
        <taxon>Fungi</taxon>
        <taxon>Fungi incertae sedis</taxon>
        <taxon>Microsporidia</taxon>
        <taxon>Ordosporidae</taxon>
        <taxon>Ordospora</taxon>
    </lineage>
</organism>
<dbReference type="Proteomes" id="UP000031056">
    <property type="component" value="Unassembled WGS sequence"/>
</dbReference>